<keyword evidence="3" id="KW-1185">Reference proteome</keyword>
<feature type="region of interest" description="Disordered" evidence="1">
    <location>
        <begin position="1"/>
        <end position="62"/>
    </location>
</feature>
<evidence type="ECO:0000313" key="3">
    <source>
        <dbReference type="Proteomes" id="UP000244722"/>
    </source>
</evidence>
<name>A0A2T7A4F6_TUBBO</name>
<protein>
    <submittedName>
        <fullName evidence="2">Uncharacterized protein</fullName>
    </submittedName>
</protein>
<dbReference type="EMBL" id="NESQ01000024">
    <property type="protein sequence ID" value="PUU82631.1"/>
    <property type="molecule type" value="Genomic_DNA"/>
</dbReference>
<evidence type="ECO:0000256" key="1">
    <source>
        <dbReference type="SAM" id="MobiDB-lite"/>
    </source>
</evidence>
<organism evidence="2 3">
    <name type="scientific">Tuber borchii</name>
    <name type="common">White truffle</name>
    <dbReference type="NCBI Taxonomy" id="42251"/>
    <lineage>
        <taxon>Eukaryota</taxon>
        <taxon>Fungi</taxon>
        <taxon>Dikarya</taxon>
        <taxon>Ascomycota</taxon>
        <taxon>Pezizomycotina</taxon>
        <taxon>Pezizomycetes</taxon>
        <taxon>Pezizales</taxon>
        <taxon>Tuberaceae</taxon>
        <taxon>Tuber</taxon>
    </lineage>
</organism>
<dbReference type="Proteomes" id="UP000244722">
    <property type="component" value="Unassembled WGS sequence"/>
</dbReference>
<feature type="compositionally biased region" description="Acidic residues" evidence="1">
    <location>
        <begin position="8"/>
        <end position="29"/>
    </location>
</feature>
<evidence type="ECO:0000313" key="2">
    <source>
        <dbReference type="EMBL" id="PUU82631.1"/>
    </source>
</evidence>
<accession>A0A2T7A4F6</accession>
<gene>
    <name evidence="2" type="ORF">B9Z19DRAFT_1061657</name>
</gene>
<comment type="caution">
    <text evidence="2">The sequence shown here is derived from an EMBL/GenBank/DDBJ whole genome shotgun (WGS) entry which is preliminary data.</text>
</comment>
<proteinExistence type="predicted"/>
<feature type="compositionally biased region" description="Acidic residues" evidence="1">
    <location>
        <begin position="52"/>
        <end position="62"/>
    </location>
</feature>
<dbReference type="AlphaFoldDB" id="A0A2T7A4F6"/>
<reference evidence="2 3" key="1">
    <citation type="submission" date="2017-04" db="EMBL/GenBank/DDBJ databases">
        <title>Draft genome sequence of Tuber borchii Vittad., a whitish edible truffle.</title>
        <authorList>
            <consortium name="DOE Joint Genome Institute"/>
            <person name="Murat C."/>
            <person name="Kuo A."/>
            <person name="Barry K.W."/>
            <person name="Clum A."/>
            <person name="Dockter R.B."/>
            <person name="Fauchery L."/>
            <person name="Iotti M."/>
            <person name="Kohler A."/>
            <person name="Labutti K."/>
            <person name="Lindquist E.A."/>
            <person name="Lipzen A."/>
            <person name="Ohm R.A."/>
            <person name="Wang M."/>
            <person name="Grigoriev I.V."/>
            <person name="Zambonelli A."/>
            <person name="Martin F.M."/>
        </authorList>
    </citation>
    <scope>NUCLEOTIDE SEQUENCE [LARGE SCALE GENOMIC DNA]</scope>
    <source>
        <strain evidence="2 3">Tbo3840</strain>
    </source>
</reference>
<sequence length="301" mass="33376">MLHAGFFEDPEEMNEQDEAEREESQGEEEEGRHLGSESCAIGMGGTTGSAESADEENEGEMNEQELIVATALSSTLDSWLASGSISNTRILSISNPPPLTLKEIRERTVDIAVQSLKRLLESKSKPIGQDYTCYLAVLHFVYLQRKRPGVSPKELSLAAANAFNRGRWVANQIVTWERMWISERRIPEGMQGKKNKIVSWLNGEGVELAVREYMPAAGEGISALGLAKAITAYIEVTEAEKDLVNALEDDIGVVEREPRSKGKKGIGARTGRRWLKKIGLKYREAKKGVYIDGHERTDVVE</sequence>
<dbReference type="OrthoDB" id="5425482at2759"/>
<dbReference type="STRING" id="42251.A0A2T7A4F6"/>